<dbReference type="InterPro" id="IPR018392">
    <property type="entry name" value="LysM"/>
</dbReference>
<feature type="region of interest" description="Disordered" evidence="4">
    <location>
        <begin position="188"/>
        <end position="207"/>
    </location>
</feature>
<dbReference type="GO" id="GO:0008061">
    <property type="term" value="F:chitin binding"/>
    <property type="evidence" value="ECO:0007669"/>
    <property type="project" value="UniProtKB-KW"/>
</dbReference>
<dbReference type="SUPFAM" id="SSF54106">
    <property type="entry name" value="LysM domain"/>
    <property type="match status" value="1"/>
</dbReference>
<proteinExistence type="predicted"/>
<dbReference type="Proteomes" id="UP001221413">
    <property type="component" value="Unassembled WGS sequence"/>
</dbReference>
<comment type="caution">
    <text evidence="7">The sequence shown here is derived from an EMBL/GenBank/DDBJ whole genome shotgun (WGS) entry which is preliminary data.</text>
</comment>
<dbReference type="CDD" id="cd00118">
    <property type="entry name" value="LysM"/>
    <property type="match status" value="1"/>
</dbReference>
<evidence type="ECO:0000259" key="6">
    <source>
        <dbReference type="PROSITE" id="PS51782"/>
    </source>
</evidence>
<evidence type="ECO:0000313" key="7">
    <source>
        <dbReference type="EMBL" id="KAJ6257661.1"/>
    </source>
</evidence>
<organism evidence="7 8">
    <name type="scientific">Drechslerella dactyloides</name>
    <name type="common">Nematode-trapping fungus</name>
    <name type="synonym">Arthrobotrys dactyloides</name>
    <dbReference type="NCBI Taxonomy" id="74499"/>
    <lineage>
        <taxon>Eukaryota</taxon>
        <taxon>Fungi</taxon>
        <taxon>Dikarya</taxon>
        <taxon>Ascomycota</taxon>
        <taxon>Pezizomycotina</taxon>
        <taxon>Orbiliomycetes</taxon>
        <taxon>Orbiliales</taxon>
        <taxon>Orbiliaceae</taxon>
        <taxon>Drechslerella</taxon>
    </lineage>
</organism>
<dbReference type="Gene3D" id="3.10.350.10">
    <property type="entry name" value="LysM domain"/>
    <property type="match status" value="4"/>
</dbReference>
<keyword evidence="1" id="KW-0147">Chitin-binding</keyword>
<gene>
    <name evidence="7" type="ORF">Dda_7448</name>
</gene>
<feature type="domain" description="LysM" evidence="6">
    <location>
        <begin position="42"/>
        <end position="90"/>
    </location>
</feature>
<feature type="signal peptide" evidence="5">
    <location>
        <begin position="1"/>
        <end position="19"/>
    </location>
</feature>
<feature type="compositionally biased region" description="Pro residues" evidence="4">
    <location>
        <begin position="272"/>
        <end position="303"/>
    </location>
</feature>
<evidence type="ECO:0000256" key="5">
    <source>
        <dbReference type="SAM" id="SignalP"/>
    </source>
</evidence>
<sequence>MYGLLNALPLIGMISGCQAYAPVRSIQARQASTPPAIAGCNKWFTTFAGDTCDSVAAFNDITAEDFAAWNPSLQNGVCNDLVQPDTAYCIGIPQTVPKTTSKPAPPTTTKPAGNGITTPSPIQNGMIGSCNKFHFVADGQGCSEIFAKYPGVTLDLFSKWNPAVGKGCTSMWAKTYVCVGVIGGAPPTPSKPTSAPPSNGTPTPIGANTTKDCKKWAYIRSGDTCPAILERNKDVKSTMKDLIRWNPSIRGDCTGLIAGNYLCLVGPGAPAPGPSKPPVKPTTKVPPKPTPTKPPTNPTPSPVQPGQVKNCKEWAFVNQGQSCLDILKKYPKINLQKLVSWNPAIGKDCKAMWAKTYLCVRV</sequence>
<feature type="domain" description="LysM" evidence="6">
    <location>
        <begin position="313"/>
        <end position="360"/>
    </location>
</feature>
<keyword evidence="3" id="KW-0843">Virulence</keyword>
<evidence type="ECO:0000256" key="1">
    <source>
        <dbReference type="ARBA" id="ARBA00022669"/>
    </source>
</evidence>
<dbReference type="PANTHER" id="PTHR34997">
    <property type="entry name" value="AM15"/>
    <property type="match status" value="1"/>
</dbReference>
<dbReference type="PROSITE" id="PS51782">
    <property type="entry name" value="LYSM"/>
    <property type="match status" value="4"/>
</dbReference>
<dbReference type="InterPro" id="IPR036779">
    <property type="entry name" value="LysM_dom_sf"/>
</dbReference>
<name>A0AAD6ISM8_DREDA</name>
<protein>
    <recommendedName>
        <fullName evidence="6">LysM domain-containing protein</fullName>
    </recommendedName>
</protein>
<dbReference type="Pfam" id="PF01476">
    <property type="entry name" value="LysM"/>
    <property type="match status" value="2"/>
</dbReference>
<dbReference type="AlphaFoldDB" id="A0AAD6ISM8"/>
<reference evidence="7" key="1">
    <citation type="submission" date="2023-01" db="EMBL/GenBank/DDBJ databases">
        <title>The chitinases involved in constricting ring structure development in the nematode-trapping fungus Drechslerella dactyloides.</title>
        <authorList>
            <person name="Wang R."/>
            <person name="Zhang L."/>
            <person name="Tang P."/>
            <person name="Li S."/>
            <person name="Liang L."/>
        </authorList>
    </citation>
    <scope>NUCLEOTIDE SEQUENCE</scope>
    <source>
        <strain evidence="7">YMF1.00031</strain>
    </source>
</reference>
<evidence type="ECO:0000256" key="2">
    <source>
        <dbReference type="ARBA" id="ARBA00022729"/>
    </source>
</evidence>
<evidence type="ECO:0000256" key="4">
    <source>
        <dbReference type="SAM" id="MobiDB-lite"/>
    </source>
</evidence>
<feature type="domain" description="LysM" evidence="6">
    <location>
        <begin position="132"/>
        <end position="179"/>
    </location>
</feature>
<keyword evidence="2 5" id="KW-0732">Signal</keyword>
<evidence type="ECO:0000313" key="8">
    <source>
        <dbReference type="Proteomes" id="UP001221413"/>
    </source>
</evidence>
<dbReference type="EMBL" id="JAQGDS010000010">
    <property type="protein sequence ID" value="KAJ6257661.1"/>
    <property type="molecule type" value="Genomic_DNA"/>
</dbReference>
<feature type="chain" id="PRO_5042062844" description="LysM domain-containing protein" evidence="5">
    <location>
        <begin position="20"/>
        <end position="362"/>
    </location>
</feature>
<feature type="domain" description="LysM" evidence="6">
    <location>
        <begin position="215"/>
        <end position="264"/>
    </location>
</feature>
<feature type="region of interest" description="Disordered" evidence="4">
    <location>
        <begin position="272"/>
        <end position="305"/>
    </location>
</feature>
<evidence type="ECO:0000256" key="3">
    <source>
        <dbReference type="ARBA" id="ARBA00023026"/>
    </source>
</evidence>
<dbReference type="PANTHER" id="PTHR34997:SF2">
    <property type="entry name" value="LYSM DOMAIN-CONTAINING PROTEIN-RELATED"/>
    <property type="match status" value="1"/>
</dbReference>
<dbReference type="InterPro" id="IPR052210">
    <property type="entry name" value="LysM1-like"/>
</dbReference>
<keyword evidence="8" id="KW-1185">Reference proteome</keyword>
<accession>A0AAD6ISM8</accession>